<dbReference type="EMBL" id="WHUV01000001">
    <property type="protein sequence ID" value="MQA53220.1"/>
    <property type="molecule type" value="Genomic_DNA"/>
</dbReference>
<feature type="compositionally biased region" description="Basic and acidic residues" evidence="6">
    <location>
        <begin position="1"/>
        <end position="10"/>
    </location>
</feature>
<keyword evidence="3 7" id="KW-0812">Transmembrane</keyword>
<comment type="caution">
    <text evidence="8">The sequence shown here is derived from an EMBL/GenBank/DDBJ whole genome shotgun (WGS) entry which is preliminary data.</text>
</comment>
<feature type="transmembrane region" description="Helical" evidence="7">
    <location>
        <begin position="249"/>
        <end position="271"/>
    </location>
</feature>
<evidence type="ECO:0000256" key="3">
    <source>
        <dbReference type="ARBA" id="ARBA00022692"/>
    </source>
</evidence>
<dbReference type="GO" id="GO:0005886">
    <property type="term" value="C:plasma membrane"/>
    <property type="evidence" value="ECO:0007669"/>
    <property type="project" value="TreeGrafter"/>
</dbReference>
<feature type="transmembrane region" description="Helical" evidence="7">
    <location>
        <begin position="125"/>
        <end position="149"/>
    </location>
</feature>
<feature type="transmembrane region" description="Helical" evidence="7">
    <location>
        <begin position="80"/>
        <end position="105"/>
    </location>
</feature>
<feature type="transmembrane region" description="Helical" evidence="7">
    <location>
        <begin position="292"/>
        <end position="313"/>
    </location>
</feature>
<dbReference type="CDD" id="cd11555">
    <property type="entry name" value="SLC-NCS1sbd_u1"/>
    <property type="match status" value="1"/>
</dbReference>
<sequence length="515" mass="55906">MQTRPSHDIALDTSSPLHPYTSSQPMTDSDQRSVALSPRLHNHDLAPTRIAGRRWGRYSIFALWTNDVHNIANYSFAIGLYALGLGGWQILLSLGIGALLVYGFMNLSGYMGQKTGVPFPVISRIAFGIHGAQIPALIRAVIAIAWFGIQTYLASVVFRVLLTAIHPGFAAYDHDAILGLSSLGWVCFVTIWLVQLAILAYGMETIRRYEAFAGPIILLTVACLAGWMYTQADGHIAWSIREPLSGGEMWRQIFAGGTLWLAIYGTMVLNFCDFARSAPCRKTITVGNFWGLPVNILVFASITVLLCGAQLQINGKIIESPTDIIASIPSTPFLVLGCLAFLIVTVAVNIMANFVAPAFVLSNLAPRHLTFRRAGLISATIAVLILPWNLYNSPLVIQYFLAGLGALLGPLYGVIMVDYWILRKGRVDVPQLYSEDPQGPYFYSHGVNLRAVAAFVPAALIAIVLALVPGFASISPFSWLVGAAIASLLYLIIAKRQSHYADVSGESIAVDDAGH</sequence>
<feature type="transmembrane region" description="Helical" evidence="7">
    <location>
        <begin position="211"/>
        <end position="229"/>
    </location>
</feature>
<name>A0A7X1U3R0_9PSED</name>
<feature type="transmembrane region" description="Helical" evidence="7">
    <location>
        <begin position="178"/>
        <end position="199"/>
    </location>
</feature>
<dbReference type="RefSeq" id="WP_152897073.1">
    <property type="nucleotide sequence ID" value="NZ_WHUV01000001.1"/>
</dbReference>
<evidence type="ECO:0000256" key="6">
    <source>
        <dbReference type="SAM" id="MobiDB-lite"/>
    </source>
</evidence>
<feature type="transmembrane region" description="Helical" evidence="7">
    <location>
        <begin position="451"/>
        <end position="471"/>
    </location>
</feature>
<organism evidence="8 9">
    <name type="scientific">Pseudomonas piscis</name>
    <dbReference type="NCBI Taxonomy" id="2614538"/>
    <lineage>
        <taxon>Bacteria</taxon>
        <taxon>Pseudomonadati</taxon>
        <taxon>Pseudomonadota</taxon>
        <taxon>Gammaproteobacteria</taxon>
        <taxon>Pseudomonadales</taxon>
        <taxon>Pseudomonadaceae</taxon>
        <taxon>Pseudomonas</taxon>
    </lineage>
</organism>
<dbReference type="InterPro" id="IPR001248">
    <property type="entry name" value="Pur-cyt_permease"/>
</dbReference>
<protein>
    <submittedName>
        <fullName evidence="8">NCS1 family nucleobase:cation symporter-1</fullName>
    </submittedName>
</protein>
<comment type="subcellular location">
    <subcellularLocation>
        <location evidence="1">Membrane</location>
        <topology evidence="1">Multi-pass membrane protein</topology>
    </subcellularLocation>
</comment>
<feature type="transmembrane region" description="Helical" evidence="7">
    <location>
        <begin position="397"/>
        <end position="422"/>
    </location>
</feature>
<dbReference type="InterPro" id="IPR045225">
    <property type="entry name" value="Uracil/uridine/allantoin_perm"/>
</dbReference>
<feature type="transmembrane region" description="Helical" evidence="7">
    <location>
        <begin position="333"/>
        <end position="361"/>
    </location>
</feature>
<proteinExistence type="inferred from homology"/>
<dbReference type="AlphaFoldDB" id="A0A7X1U3R0"/>
<dbReference type="GO" id="GO:0015205">
    <property type="term" value="F:nucleobase transmembrane transporter activity"/>
    <property type="evidence" value="ECO:0007669"/>
    <property type="project" value="TreeGrafter"/>
</dbReference>
<dbReference type="PANTHER" id="PTHR30618:SF6">
    <property type="entry name" value="NCS1 FAMILY NUCLEOBASE:CATION SYMPORTER-1"/>
    <property type="match status" value="1"/>
</dbReference>
<dbReference type="PANTHER" id="PTHR30618">
    <property type="entry name" value="NCS1 FAMILY PURINE/PYRIMIDINE TRANSPORTER"/>
    <property type="match status" value="1"/>
</dbReference>
<keyword evidence="4 7" id="KW-1133">Transmembrane helix</keyword>
<gene>
    <name evidence="8" type="ORF">GDH07_07760</name>
</gene>
<evidence type="ECO:0000256" key="5">
    <source>
        <dbReference type="ARBA" id="ARBA00023136"/>
    </source>
</evidence>
<evidence type="ECO:0000256" key="2">
    <source>
        <dbReference type="ARBA" id="ARBA00008974"/>
    </source>
</evidence>
<evidence type="ECO:0000256" key="1">
    <source>
        <dbReference type="ARBA" id="ARBA00004141"/>
    </source>
</evidence>
<feature type="transmembrane region" description="Helical" evidence="7">
    <location>
        <begin position="477"/>
        <end position="494"/>
    </location>
</feature>
<evidence type="ECO:0000313" key="8">
    <source>
        <dbReference type="EMBL" id="MQA53220.1"/>
    </source>
</evidence>
<dbReference type="Proteomes" id="UP000486534">
    <property type="component" value="Unassembled WGS sequence"/>
</dbReference>
<reference evidence="8 9" key="1">
    <citation type="submission" date="2019-10" db="EMBL/GenBank/DDBJ databases">
        <title>Pseudomonas dajingensis sp. nov., isolated from the profound head ulcers of farmed Murray cod (Maccullochella peelii peelii).</title>
        <authorList>
            <person name="Liu Y."/>
        </authorList>
    </citation>
    <scope>NUCLEOTIDE SEQUENCE [LARGE SCALE GENOMIC DNA]</scope>
    <source>
        <strain evidence="8 9">MC042</strain>
    </source>
</reference>
<keyword evidence="5 7" id="KW-0472">Membrane</keyword>
<feature type="region of interest" description="Disordered" evidence="6">
    <location>
        <begin position="1"/>
        <end position="33"/>
    </location>
</feature>
<evidence type="ECO:0000256" key="7">
    <source>
        <dbReference type="SAM" id="Phobius"/>
    </source>
</evidence>
<dbReference type="Gene3D" id="1.10.4160.10">
    <property type="entry name" value="Hydantoin permease"/>
    <property type="match status" value="1"/>
</dbReference>
<evidence type="ECO:0000313" key="9">
    <source>
        <dbReference type="Proteomes" id="UP000486534"/>
    </source>
</evidence>
<evidence type="ECO:0000256" key="4">
    <source>
        <dbReference type="ARBA" id="ARBA00022989"/>
    </source>
</evidence>
<accession>A0A7X1U3R0</accession>
<feature type="transmembrane region" description="Helical" evidence="7">
    <location>
        <begin position="373"/>
        <end position="391"/>
    </location>
</feature>
<comment type="similarity">
    <text evidence="2">Belongs to the purine-cytosine permease (2.A.39) family.</text>
</comment>
<feature type="compositionally biased region" description="Polar residues" evidence="6">
    <location>
        <begin position="12"/>
        <end position="33"/>
    </location>
</feature>
<dbReference type="Pfam" id="PF02133">
    <property type="entry name" value="Transp_cyt_pur"/>
    <property type="match status" value="1"/>
</dbReference>